<protein>
    <recommendedName>
        <fullName evidence="1">diguanylate cyclase</fullName>
        <ecNumber evidence="1">2.7.7.65</ecNumber>
    </recommendedName>
</protein>
<comment type="catalytic activity">
    <reaction evidence="2">
        <text>2 GTP = 3',3'-c-di-GMP + 2 diphosphate</text>
        <dbReference type="Rhea" id="RHEA:24898"/>
        <dbReference type="ChEBI" id="CHEBI:33019"/>
        <dbReference type="ChEBI" id="CHEBI:37565"/>
        <dbReference type="ChEBI" id="CHEBI:58805"/>
        <dbReference type="EC" id="2.7.7.65"/>
    </reaction>
</comment>
<dbReference type="EMBL" id="JAVIZC010000001">
    <property type="protein sequence ID" value="MDR6100178.1"/>
    <property type="molecule type" value="Genomic_DNA"/>
</dbReference>
<dbReference type="InterPro" id="IPR050469">
    <property type="entry name" value="Diguanylate_Cyclase"/>
</dbReference>
<dbReference type="RefSeq" id="WP_309769311.1">
    <property type="nucleotide sequence ID" value="NZ_JAVIZC010000001.1"/>
</dbReference>
<feature type="domain" description="GGDEF" evidence="3">
    <location>
        <begin position="48"/>
        <end position="191"/>
    </location>
</feature>
<dbReference type="Proteomes" id="UP001255601">
    <property type="component" value="Unassembled WGS sequence"/>
</dbReference>
<dbReference type="GO" id="GO:1902201">
    <property type="term" value="P:negative regulation of bacterial-type flagellum-dependent cell motility"/>
    <property type="evidence" value="ECO:0007669"/>
    <property type="project" value="TreeGrafter"/>
</dbReference>
<dbReference type="InterPro" id="IPR043128">
    <property type="entry name" value="Rev_trsase/Diguanyl_cyclase"/>
</dbReference>
<reference evidence="4" key="1">
    <citation type="submission" date="2023-08" db="EMBL/GenBank/DDBJ databases">
        <title>Functional and genomic diversity of the sorghum phyllosphere microbiome.</title>
        <authorList>
            <person name="Shade A."/>
        </authorList>
    </citation>
    <scope>NUCLEOTIDE SEQUENCE</scope>
    <source>
        <strain evidence="4">SORGH_AS_0974</strain>
    </source>
</reference>
<dbReference type="AlphaFoldDB" id="A0AAJ2ER92"/>
<organism evidence="4 5">
    <name type="scientific">Agrobacterium larrymoorei</name>
    <dbReference type="NCBI Taxonomy" id="160699"/>
    <lineage>
        <taxon>Bacteria</taxon>
        <taxon>Pseudomonadati</taxon>
        <taxon>Pseudomonadota</taxon>
        <taxon>Alphaproteobacteria</taxon>
        <taxon>Hyphomicrobiales</taxon>
        <taxon>Rhizobiaceae</taxon>
        <taxon>Rhizobium/Agrobacterium group</taxon>
        <taxon>Agrobacterium</taxon>
    </lineage>
</organism>
<accession>A0AAJ2ER92</accession>
<dbReference type="GO" id="GO:0043709">
    <property type="term" value="P:cell adhesion involved in single-species biofilm formation"/>
    <property type="evidence" value="ECO:0007669"/>
    <property type="project" value="TreeGrafter"/>
</dbReference>
<evidence type="ECO:0000256" key="1">
    <source>
        <dbReference type="ARBA" id="ARBA00012528"/>
    </source>
</evidence>
<dbReference type="GO" id="GO:0005886">
    <property type="term" value="C:plasma membrane"/>
    <property type="evidence" value="ECO:0007669"/>
    <property type="project" value="TreeGrafter"/>
</dbReference>
<dbReference type="CDD" id="cd01949">
    <property type="entry name" value="GGDEF"/>
    <property type="match status" value="1"/>
</dbReference>
<evidence type="ECO:0000313" key="5">
    <source>
        <dbReference type="Proteomes" id="UP001255601"/>
    </source>
</evidence>
<dbReference type="SUPFAM" id="SSF55073">
    <property type="entry name" value="Nucleotide cyclase"/>
    <property type="match status" value="1"/>
</dbReference>
<dbReference type="InterPro" id="IPR000160">
    <property type="entry name" value="GGDEF_dom"/>
</dbReference>
<gene>
    <name evidence="4" type="ORF">QE369_000356</name>
</gene>
<dbReference type="SMART" id="SM00267">
    <property type="entry name" value="GGDEF"/>
    <property type="match status" value="1"/>
</dbReference>
<comment type="caution">
    <text evidence="4">The sequence shown here is derived from an EMBL/GenBank/DDBJ whole genome shotgun (WGS) entry which is preliminary data.</text>
</comment>
<proteinExistence type="predicted"/>
<name>A0AAJ2ER92_9HYPH</name>
<dbReference type="PANTHER" id="PTHR45138">
    <property type="entry name" value="REGULATORY COMPONENTS OF SENSORY TRANSDUCTION SYSTEM"/>
    <property type="match status" value="1"/>
</dbReference>
<dbReference type="NCBIfam" id="TIGR00254">
    <property type="entry name" value="GGDEF"/>
    <property type="match status" value="1"/>
</dbReference>
<dbReference type="EC" id="2.7.7.65" evidence="1"/>
<dbReference type="Gene3D" id="3.30.70.270">
    <property type="match status" value="1"/>
</dbReference>
<dbReference type="GO" id="GO:0052621">
    <property type="term" value="F:diguanylate cyclase activity"/>
    <property type="evidence" value="ECO:0007669"/>
    <property type="project" value="UniProtKB-EC"/>
</dbReference>
<dbReference type="Pfam" id="PF00990">
    <property type="entry name" value="GGDEF"/>
    <property type="match status" value="1"/>
</dbReference>
<dbReference type="FunFam" id="3.30.70.270:FF:000001">
    <property type="entry name" value="Diguanylate cyclase domain protein"/>
    <property type="match status" value="1"/>
</dbReference>
<evidence type="ECO:0000313" key="4">
    <source>
        <dbReference type="EMBL" id="MDR6100178.1"/>
    </source>
</evidence>
<dbReference type="InterPro" id="IPR029787">
    <property type="entry name" value="Nucleotide_cyclase"/>
</dbReference>
<evidence type="ECO:0000256" key="2">
    <source>
        <dbReference type="ARBA" id="ARBA00034247"/>
    </source>
</evidence>
<sequence length="232" mass="25305">MAANRELSLAKQEIKRLAYVDAVTLIPNKRAFDLAVTREIEDSPRQQSPLAVVIADVDRFKQFNELYGYLEGDACLASLGTAIAQNISRPGDFCARYGGEESAIVLPDTDLEDALQLIEGIRESIQDLALSHSGKSAGVVTMSFGISAVETVPVGIDIDVIRKLIIQIQDADEALYQAKSSGRNKIVARGFGIDRKLRNNSIDDEPVASARVRAGLRRPRSLRCRSRGPTPP</sequence>
<dbReference type="PROSITE" id="PS50887">
    <property type="entry name" value="GGDEF"/>
    <property type="match status" value="1"/>
</dbReference>
<evidence type="ECO:0000259" key="3">
    <source>
        <dbReference type="PROSITE" id="PS50887"/>
    </source>
</evidence>
<dbReference type="PANTHER" id="PTHR45138:SF9">
    <property type="entry name" value="DIGUANYLATE CYCLASE DGCM-RELATED"/>
    <property type="match status" value="1"/>
</dbReference>